<evidence type="ECO:0000256" key="3">
    <source>
        <dbReference type="ARBA" id="ARBA00022553"/>
    </source>
</evidence>
<reference evidence="4 5" key="1">
    <citation type="journal article" date="2013" name="PLoS ONE">
        <title>Lactobacillus paracasei comparative genomics: towards species pan-genome definition and exploitation of diversity.</title>
        <authorList>
            <person name="Smokvina T."/>
            <person name="Wels M."/>
            <person name="Polka J."/>
            <person name="Chervaux C."/>
            <person name="Brisse S."/>
            <person name="Boekhorst J."/>
            <person name="van Hylckama Vlieg J.E."/>
            <person name="Siezen R.J."/>
        </authorList>
    </citation>
    <scope>NUCLEOTIDE SEQUENCE [LARGE SCALE GENOMIC DNA]</scope>
    <source>
        <strain evidence="4 5">Lpp14</strain>
    </source>
</reference>
<feature type="non-terminal residue" evidence="4">
    <location>
        <position position="51"/>
    </location>
</feature>
<comment type="subcellular location">
    <subcellularLocation>
        <location evidence="1">Cytoplasm</location>
    </subcellularLocation>
</comment>
<dbReference type="Pfam" id="PF06857">
    <property type="entry name" value="ACP"/>
    <property type="match status" value="1"/>
</dbReference>
<comment type="caution">
    <text evidence="4">The sequence shown here is derived from an EMBL/GenBank/DDBJ whole genome shotgun (WGS) entry which is preliminary data.</text>
</comment>
<evidence type="ECO:0000313" key="5">
    <source>
        <dbReference type="Proteomes" id="UP000014264"/>
    </source>
</evidence>
<dbReference type="InterPro" id="IPR023439">
    <property type="entry name" value="Mal_deCO2ase/Cit_lyase_ACP"/>
</dbReference>
<keyword evidence="2" id="KW-0963">Cytoplasm</keyword>
<dbReference type="EMBL" id="ANJZ01000129">
    <property type="protein sequence ID" value="EPC63526.1"/>
    <property type="molecule type" value="Genomic_DNA"/>
</dbReference>
<dbReference type="GO" id="GO:0005737">
    <property type="term" value="C:cytoplasm"/>
    <property type="evidence" value="ECO:0007669"/>
    <property type="project" value="UniProtKB-SubCell"/>
</dbReference>
<evidence type="ECO:0000256" key="1">
    <source>
        <dbReference type="ARBA" id="ARBA00004496"/>
    </source>
</evidence>
<sequence length="51" mass="5407">MEIKHPATAGTLESSDIQITLSPATSGVAIQLQSSVEKQFGHQIRSVIEAT</sequence>
<protein>
    <submittedName>
        <fullName evidence="4">Citrate lyase subunit gamma</fullName>
    </submittedName>
</protein>
<dbReference type="AlphaFoldDB" id="A0A829GT63"/>
<evidence type="ECO:0000256" key="2">
    <source>
        <dbReference type="ARBA" id="ARBA00022490"/>
    </source>
</evidence>
<dbReference type="NCBIfam" id="NF009726">
    <property type="entry name" value="PRK13253.1"/>
    <property type="match status" value="1"/>
</dbReference>
<dbReference type="Proteomes" id="UP000014264">
    <property type="component" value="Unassembled WGS sequence"/>
</dbReference>
<accession>A0A829GT63</accession>
<evidence type="ECO:0000313" key="4">
    <source>
        <dbReference type="EMBL" id="EPC63526.1"/>
    </source>
</evidence>
<name>A0A829GT63_LACPA</name>
<keyword evidence="4" id="KW-0456">Lyase</keyword>
<dbReference type="GO" id="GO:0016829">
    <property type="term" value="F:lyase activity"/>
    <property type="evidence" value="ECO:0007669"/>
    <property type="project" value="UniProtKB-KW"/>
</dbReference>
<proteinExistence type="predicted"/>
<organism evidence="4 5">
    <name type="scientific">Lacticaseibacillus paracasei subsp. paracasei Lpp14</name>
    <dbReference type="NCBI Taxonomy" id="1256204"/>
    <lineage>
        <taxon>Bacteria</taxon>
        <taxon>Bacillati</taxon>
        <taxon>Bacillota</taxon>
        <taxon>Bacilli</taxon>
        <taxon>Lactobacillales</taxon>
        <taxon>Lactobacillaceae</taxon>
        <taxon>Lacticaseibacillus</taxon>
    </lineage>
</organism>
<gene>
    <name evidence="4" type="ORF">Lpp14_05219</name>
</gene>
<keyword evidence="3" id="KW-0597">Phosphoprotein</keyword>